<evidence type="ECO:0000313" key="4">
    <source>
        <dbReference type="Proteomes" id="UP000283530"/>
    </source>
</evidence>
<proteinExistence type="predicted"/>
<keyword evidence="2" id="KW-0732">Signal</keyword>
<dbReference type="PANTHER" id="PTHR33052">
    <property type="entry name" value="DUF4228 DOMAIN PROTEIN-RELATED"/>
    <property type="match status" value="1"/>
</dbReference>
<dbReference type="AlphaFoldDB" id="A0A443NRV9"/>
<comment type="caution">
    <text evidence="3">The sequence shown here is derived from an EMBL/GenBank/DDBJ whole genome shotgun (WGS) entry which is preliminary data.</text>
</comment>
<dbReference type="OrthoDB" id="1856818at2759"/>
<protein>
    <recommendedName>
        <fullName evidence="5">6,7-dimethyl-8-ribityllumazine synthase</fullName>
    </recommendedName>
</protein>
<gene>
    <name evidence="3" type="ORF">CKAN_00994100</name>
</gene>
<dbReference type="InterPro" id="IPR025322">
    <property type="entry name" value="PADRE_dom"/>
</dbReference>
<dbReference type="Pfam" id="PF14009">
    <property type="entry name" value="PADRE"/>
    <property type="match status" value="1"/>
</dbReference>
<dbReference type="Proteomes" id="UP000283530">
    <property type="component" value="Unassembled WGS sequence"/>
</dbReference>
<keyword evidence="4" id="KW-1185">Reference proteome</keyword>
<reference evidence="3 4" key="1">
    <citation type="journal article" date="2019" name="Nat. Plants">
        <title>Stout camphor tree genome fills gaps in understanding of flowering plant genome evolution.</title>
        <authorList>
            <person name="Chaw S.M."/>
            <person name="Liu Y.C."/>
            <person name="Wu Y.W."/>
            <person name="Wang H.Y."/>
            <person name="Lin C.I."/>
            <person name="Wu C.S."/>
            <person name="Ke H.M."/>
            <person name="Chang L.Y."/>
            <person name="Hsu C.Y."/>
            <person name="Yang H.T."/>
            <person name="Sudianto E."/>
            <person name="Hsu M.H."/>
            <person name="Wu K.P."/>
            <person name="Wang L.N."/>
            <person name="Leebens-Mack J.H."/>
            <person name="Tsai I.J."/>
        </authorList>
    </citation>
    <scope>NUCLEOTIDE SEQUENCE [LARGE SCALE GENOMIC DNA]</scope>
    <source>
        <strain evidence="4">cv. Chaw 1501</strain>
        <tissue evidence="3">Young leaves</tissue>
    </source>
</reference>
<name>A0A443NRV9_9MAGN</name>
<evidence type="ECO:0008006" key="5">
    <source>
        <dbReference type="Google" id="ProtNLM"/>
    </source>
</evidence>
<feature type="chain" id="PRO_5019362729" description="6,7-dimethyl-8-ribityllumazine synthase" evidence="2">
    <location>
        <begin position="18"/>
        <end position="158"/>
    </location>
</feature>
<feature type="compositionally biased region" description="Low complexity" evidence="1">
    <location>
        <begin position="87"/>
        <end position="96"/>
    </location>
</feature>
<accession>A0A443NRV9</accession>
<evidence type="ECO:0000313" key="3">
    <source>
        <dbReference type="EMBL" id="RWR81265.1"/>
    </source>
</evidence>
<feature type="compositionally biased region" description="Basic and acidic residues" evidence="1">
    <location>
        <begin position="127"/>
        <end position="140"/>
    </location>
</feature>
<dbReference type="EMBL" id="QPKB01000003">
    <property type="protein sequence ID" value="RWR81265.1"/>
    <property type="molecule type" value="Genomic_DNA"/>
</dbReference>
<feature type="compositionally biased region" description="Basic residues" evidence="1">
    <location>
        <begin position="97"/>
        <end position="109"/>
    </location>
</feature>
<feature type="region of interest" description="Disordered" evidence="1">
    <location>
        <begin position="87"/>
        <end position="158"/>
    </location>
</feature>
<evidence type="ECO:0000256" key="2">
    <source>
        <dbReference type="SAM" id="SignalP"/>
    </source>
</evidence>
<sequence length="158" mass="17788">MGNSLRCCLACILPCGALDVIRIVHLNGQVEELSHPILVKEVINANPNHVLTMPCPQGLGHKILILSPNSELKRGHFYFLIPASSIPNNNKSTNTTNKKKKPSSKLHKIKYMEEEEEGKSIPPRMKGLSEKKRSSRDHRQASRNIGIWRPNLESIHED</sequence>
<evidence type="ECO:0000256" key="1">
    <source>
        <dbReference type="SAM" id="MobiDB-lite"/>
    </source>
</evidence>
<organism evidence="3 4">
    <name type="scientific">Cinnamomum micranthum f. kanehirae</name>
    <dbReference type="NCBI Taxonomy" id="337451"/>
    <lineage>
        <taxon>Eukaryota</taxon>
        <taxon>Viridiplantae</taxon>
        <taxon>Streptophyta</taxon>
        <taxon>Embryophyta</taxon>
        <taxon>Tracheophyta</taxon>
        <taxon>Spermatophyta</taxon>
        <taxon>Magnoliopsida</taxon>
        <taxon>Magnoliidae</taxon>
        <taxon>Laurales</taxon>
        <taxon>Lauraceae</taxon>
        <taxon>Cinnamomum</taxon>
    </lineage>
</organism>
<feature type="signal peptide" evidence="2">
    <location>
        <begin position="1"/>
        <end position="17"/>
    </location>
</feature>